<dbReference type="AlphaFoldDB" id="X0GUF5"/>
<proteinExistence type="predicted"/>
<dbReference type="HOGENOM" id="CLU_214032_0_0_1"/>
<reference evidence="1" key="1">
    <citation type="submission" date="2011-11" db="EMBL/GenBank/DDBJ databases">
        <title>The Genome Sequence of Fusarium oxysporum PHW808.</title>
        <authorList>
            <consortium name="The Broad Institute Genome Sequencing Platform"/>
            <person name="Ma L.-J."/>
            <person name="Gale L.R."/>
            <person name="Schwartz D.C."/>
            <person name="Zhou S."/>
            <person name="Corby-Kistler H."/>
            <person name="Young S.K."/>
            <person name="Zeng Q."/>
            <person name="Gargeya S."/>
            <person name="Fitzgerald M."/>
            <person name="Haas B."/>
            <person name="Abouelleil A."/>
            <person name="Alvarado L."/>
            <person name="Arachchi H.M."/>
            <person name="Berlin A."/>
            <person name="Brown A."/>
            <person name="Chapman S.B."/>
            <person name="Chen Z."/>
            <person name="Dunbar C."/>
            <person name="Freedman E."/>
            <person name="Gearin G."/>
            <person name="Goldberg J."/>
            <person name="Griggs A."/>
            <person name="Gujja S."/>
            <person name="Heiman D."/>
            <person name="Howarth C."/>
            <person name="Larson L."/>
            <person name="Lui A."/>
            <person name="MacDonald P.J.P."/>
            <person name="Montmayeur A."/>
            <person name="Murphy C."/>
            <person name="Neiman D."/>
            <person name="Pearson M."/>
            <person name="Priest M."/>
            <person name="Roberts A."/>
            <person name="Saif S."/>
            <person name="Shea T."/>
            <person name="Shenoy N."/>
            <person name="Sisk P."/>
            <person name="Stolte C."/>
            <person name="Sykes S."/>
            <person name="Wortman J."/>
            <person name="Nusbaum C."/>
            <person name="Birren B."/>
        </authorList>
    </citation>
    <scope>NUCLEOTIDE SEQUENCE [LARGE SCALE GENOMIC DNA]</scope>
    <source>
        <strain evidence="1">54008</strain>
    </source>
</reference>
<protein>
    <submittedName>
        <fullName evidence="1">Uncharacterized protein</fullName>
    </submittedName>
</protein>
<evidence type="ECO:0000313" key="1">
    <source>
        <dbReference type="EMBL" id="EXL63550.1"/>
    </source>
</evidence>
<gene>
    <name evidence="1" type="ORF">FOPG_20176</name>
</gene>
<accession>X0GUF5</accession>
<dbReference type="EMBL" id="KK035109">
    <property type="protein sequence ID" value="EXL63550.1"/>
    <property type="molecule type" value="Genomic_DNA"/>
</dbReference>
<reference evidence="1" key="2">
    <citation type="submission" date="2014-03" db="EMBL/GenBank/DDBJ databases">
        <title>The Genome Annotation of Fusarium oxysporum PHW808.</title>
        <authorList>
            <consortium name="The Broad Institute Genomics Platform"/>
            <person name="Ma L.-J."/>
            <person name="Corby-Kistler H."/>
            <person name="Broz K."/>
            <person name="Gale L.R."/>
            <person name="Jonkers W."/>
            <person name="O'Donnell K."/>
            <person name="Ploetz R."/>
            <person name="Steinberg C."/>
            <person name="Schwartz D.C."/>
            <person name="VanEtten H."/>
            <person name="Zhou S."/>
            <person name="Young S.K."/>
            <person name="Zeng Q."/>
            <person name="Gargeya S."/>
            <person name="Fitzgerald M."/>
            <person name="Abouelleil A."/>
            <person name="Alvarado L."/>
            <person name="Chapman S.B."/>
            <person name="Gainer-Dewar J."/>
            <person name="Goldberg J."/>
            <person name="Griggs A."/>
            <person name="Gujja S."/>
            <person name="Hansen M."/>
            <person name="Howarth C."/>
            <person name="Imamovic A."/>
            <person name="Ireland A."/>
            <person name="Larimer J."/>
            <person name="McCowan C."/>
            <person name="Murphy C."/>
            <person name="Pearson M."/>
            <person name="Poon T.W."/>
            <person name="Priest M."/>
            <person name="Roberts A."/>
            <person name="Saif S."/>
            <person name="Shea T."/>
            <person name="Sykes S."/>
            <person name="Wortman J."/>
            <person name="Nusbaum C."/>
            <person name="Birren B."/>
        </authorList>
    </citation>
    <scope>NUCLEOTIDE SEQUENCE</scope>
    <source>
        <strain evidence="1">54008</strain>
    </source>
</reference>
<sequence length="53" mass="5949">MQCFHGSISPLTSMLECTYVATAYSALPFLRALFKSVSISERSITYLLLSDVW</sequence>
<organism evidence="1">
    <name type="scientific">Fusarium oxysporum f. sp. conglutinans race 2 54008</name>
    <dbReference type="NCBI Taxonomy" id="1089457"/>
    <lineage>
        <taxon>Eukaryota</taxon>
        <taxon>Fungi</taxon>
        <taxon>Dikarya</taxon>
        <taxon>Ascomycota</taxon>
        <taxon>Pezizomycotina</taxon>
        <taxon>Sordariomycetes</taxon>
        <taxon>Hypocreomycetidae</taxon>
        <taxon>Hypocreales</taxon>
        <taxon>Nectriaceae</taxon>
        <taxon>Fusarium</taxon>
        <taxon>Fusarium oxysporum species complex</taxon>
    </lineage>
</organism>
<name>X0GUF5_FUSOX</name>
<dbReference type="Proteomes" id="UP000030676">
    <property type="component" value="Unassembled WGS sequence"/>
</dbReference>